<keyword evidence="2" id="KW-1185">Reference proteome</keyword>
<proteinExistence type="predicted"/>
<accession>A0A0B0NFU8</accession>
<evidence type="ECO:0000313" key="2">
    <source>
        <dbReference type="Proteomes" id="UP000032142"/>
    </source>
</evidence>
<sequence>MLRMFSMYLMISMHAPFHCYLHRFELDTILW</sequence>
<reference evidence="2" key="1">
    <citation type="submission" date="2014-09" db="EMBL/GenBank/DDBJ databases">
        <authorList>
            <person name="Mudge J."/>
            <person name="Ramaraj T."/>
            <person name="Lindquist I.E."/>
            <person name="Bharti A.K."/>
            <person name="Sundararajan A."/>
            <person name="Cameron C.T."/>
            <person name="Woodward J.E."/>
            <person name="May G.D."/>
            <person name="Brubaker C."/>
            <person name="Broadhvest J."/>
            <person name="Wilkins T.A."/>
        </authorList>
    </citation>
    <scope>NUCLEOTIDE SEQUENCE</scope>
    <source>
        <strain evidence="2">cv. AKA8401</strain>
    </source>
</reference>
<protein>
    <submittedName>
        <fullName evidence="1">Uncharacterized protein</fullName>
    </submittedName>
</protein>
<organism evidence="1 2">
    <name type="scientific">Gossypium arboreum</name>
    <name type="common">Tree cotton</name>
    <name type="synonym">Gossypium nanking</name>
    <dbReference type="NCBI Taxonomy" id="29729"/>
    <lineage>
        <taxon>Eukaryota</taxon>
        <taxon>Viridiplantae</taxon>
        <taxon>Streptophyta</taxon>
        <taxon>Embryophyta</taxon>
        <taxon>Tracheophyta</taxon>
        <taxon>Spermatophyta</taxon>
        <taxon>Magnoliopsida</taxon>
        <taxon>eudicotyledons</taxon>
        <taxon>Gunneridae</taxon>
        <taxon>Pentapetalae</taxon>
        <taxon>rosids</taxon>
        <taxon>malvids</taxon>
        <taxon>Malvales</taxon>
        <taxon>Malvaceae</taxon>
        <taxon>Malvoideae</taxon>
        <taxon>Gossypium</taxon>
    </lineage>
</organism>
<evidence type="ECO:0000313" key="1">
    <source>
        <dbReference type="EMBL" id="KHG09876.1"/>
    </source>
</evidence>
<dbReference type="Proteomes" id="UP000032142">
    <property type="component" value="Unassembled WGS sequence"/>
</dbReference>
<gene>
    <name evidence="1" type="ORF">F383_01260</name>
</gene>
<name>A0A0B0NFU8_GOSAR</name>
<dbReference type="AlphaFoldDB" id="A0A0B0NFU8"/>
<dbReference type="EMBL" id="KN392492">
    <property type="protein sequence ID" value="KHG09876.1"/>
    <property type="molecule type" value="Genomic_DNA"/>
</dbReference>